<feature type="compositionally biased region" description="Gly residues" evidence="7">
    <location>
        <begin position="44"/>
        <end position="54"/>
    </location>
</feature>
<evidence type="ECO:0000256" key="3">
    <source>
        <dbReference type="ARBA" id="ARBA00022737"/>
    </source>
</evidence>
<evidence type="ECO:0000256" key="1">
    <source>
        <dbReference type="ARBA" id="ARBA00004123"/>
    </source>
</evidence>
<accession>A0A6T1A854</accession>
<dbReference type="SUPFAM" id="SSF54928">
    <property type="entry name" value="RNA-binding domain, RBD"/>
    <property type="match status" value="1"/>
</dbReference>
<keyword evidence="3" id="KW-0677">Repeat</keyword>
<dbReference type="GO" id="GO:0003729">
    <property type="term" value="F:mRNA binding"/>
    <property type="evidence" value="ECO:0007669"/>
    <property type="project" value="TreeGrafter"/>
</dbReference>
<dbReference type="AlphaFoldDB" id="A0A6T1A854"/>
<dbReference type="PANTHER" id="PTHR23003">
    <property type="entry name" value="RNA RECOGNITION MOTIF RRM DOMAIN CONTAINING PROTEIN"/>
    <property type="match status" value="1"/>
</dbReference>
<feature type="region of interest" description="Disordered" evidence="7">
    <location>
        <begin position="188"/>
        <end position="236"/>
    </location>
</feature>
<dbReference type="GO" id="GO:0005634">
    <property type="term" value="C:nucleus"/>
    <property type="evidence" value="ECO:0007669"/>
    <property type="project" value="UniProtKB-SubCell"/>
</dbReference>
<evidence type="ECO:0000256" key="5">
    <source>
        <dbReference type="ARBA" id="ARBA00023242"/>
    </source>
</evidence>
<evidence type="ECO:0000256" key="6">
    <source>
        <dbReference type="PROSITE-ProRule" id="PRU00176"/>
    </source>
</evidence>
<feature type="compositionally biased region" description="Basic and acidic residues" evidence="7">
    <location>
        <begin position="189"/>
        <end position="199"/>
    </location>
</feature>
<feature type="compositionally biased region" description="Basic and acidic residues" evidence="7">
    <location>
        <begin position="55"/>
        <end position="84"/>
    </location>
</feature>
<dbReference type="InterPro" id="IPR012677">
    <property type="entry name" value="Nucleotide-bd_a/b_plait_sf"/>
</dbReference>
<dbReference type="SMART" id="SM00360">
    <property type="entry name" value="RRM"/>
    <property type="match status" value="2"/>
</dbReference>
<keyword evidence="4 6" id="KW-0694">RNA-binding</keyword>
<evidence type="ECO:0000313" key="10">
    <source>
        <dbReference type="EMBL" id="CAE4587729.1"/>
    </source>
</evidence>
<name>A0A6T1A854_9DINO</name>
<dbReference type="InterPro" id="IPR050374">
    <property type="entry name" value="RRT5_SRSF_SR"/>
</dbReference>
<dbReference type="InterPro" id="IPR000504">
    <property type="entry name" value="RRM_dom"/>
</dbReference>
<evidence type="ECO:0000256" key="2">
    <source>
        <dbReference type="ARBA" id="ARBA00022664"/>
    </source>
</evidence>
<dbReference type="Gene3D" id="3.30.70.330">
    <property type="match status" value="2"/>
</dbReference>
<reference evidence="10" key="1">
    <citation type="submission" date="2021-01" db="EMBL/GenBank/DDBJ databases">
        <authorList>
            <person name="Corre E."/>
            <person name="Pelletier E."/>
            <person name="Niang G."/>
            <person name="Scheremetjew M."/>
            <person name="Finn R."/>
            <person name="Kale V."/>
            <person name="Holt S."/>
            <person name="Cochrane G."/>
            <person name="Meng A."/>
            <person name="Brown T."/>
            <person name="Cohen L."/>
        </authorList>
    </citation>
    <scope>NUCLEOTIDE SEQUENCE</scope>
    <source>
        <strain evidence="10">CCMP3105</strain>
    </source>
</reference>
<sequence>MRDSGAYGHRRDDGFGRNYHYEADVGKQDEPYETWSRDGRWRRGGAGPARGSGGWRERRGREGGRRAGDGARGEATCRSHDSRSARAGGGDGRYRLCDARRARGSGADLELTTPCIWIGGCPDDIGEREIVRVCSKFGPVQSVAIKHSDRDTYAFVGYERMSHAKDAIRGLDQVPAFGTGVVKVAPANRKADVEPRGRGAEPPPPRPQRGGNGRGCCERSPPARARRSRSRRASTRPIRVYLSQLPRDMEEDELQEIAAEYGKVLQYELHREGAYKCGWVEYASKAEAETAVSELDDRRMDDWTMRLQAYMYPGGGP</sequence>
<dbReference type="PANTHER" id="PTHR23003:SF62">
    <property type="entry name" value="SERINE_ARGININE (SR)-TYPE SHUTTLING MRNA BINDING PROTEIN NPL3"/>
    <property type="match status" value="1"/>
</dbReference>
<keyword evidence="2" id="KW-0507">mRNA processing</keyword>
<protein>
    <recommendedName>
        <fullName evidence="8">RRM domain-containing protein</fullName>
    </recommendedName>
</protein>
<organism evidence="10">
    <name type="scientific">Alexandrium monilatum</name>
    <dbReference type="NCBI Taxonomy" id="311494"/>
    <lineage>
        <taxon>Eukaryota</taxon>
        <taxon>Sar</taxon>
        <taxon>Alveolata</taxon>
        <taxon>Dinophyceae</taxon>
        <taxon>Gonyaulacales</taxon>
        <taxon>Pyrocystaceae</taxon>
        <taxon>Alexandrium</taxon>
    </lineage>
</organism>
<feature type="domain" description="RRM" evidence="8">
    <location>
        <begin position="238"/>
        <end position="312"/>
    </location>
</feature>
<dbReference type="CDD" id="cd00590">
    <property type="entry name" value="RRM_SF"/>
    <property type="match status" value="1"/>
</dbReference>
<dbReference type="InterPro" id="IPR035979">
    <property type="entry name" value="RBD_domain_sf"/>
</dbReference>
<feature type="domain" description="RRM" evidence="8">
    <location>
        <begin position="114"/>
        <end position="189"/>
    </location>
</feature>
<evidence type="ECO:0000256" key="7">
    <source>
        <dbReference type="SAM" id="MobiDB-lite"/>
    </source>
</evidence>
<evidence type="ECO:0000256" key="4">
    <source>
        <dbReference type="ARBA" id="ARBA00022884"/>
    </source>
</evidence>
<keyword evidence="5" id="KW-0539">Nucleus</keyword>
<comment type="subcellular location">
    <subcellularLocation>
        <location evidence="1">Nucleus</location>
    </subcellularLocation>
</comment>
<gene>
    <name evidence="9" type="ORF">AMON00008_LOCUS22585</name>
    <name evidence="10" type="ORF">AMON00008_LOCUS22586</name>
</gene>
<feature type="region of interest" description="Disordered" evidence="7">
    <location>
        <begin position="1"/>
        <end position="90"/>
    </location>
</feature>
<dbReference type="EMBL" id="HBNR01032911">
    <property type="protein sequence ID" value="CAE4587729.1"/>
    <property type="molecule type" value="Transcribed_RNA"/>
</dbReference>
<dbReference type="PROSITE" id="PS50102">
    <property type="entry name" value="RRM"/>
    <property type="match status" value="2"/>
</dbReference>
<dbReference type="GO" id="GO:0006397">
    <property type="term" value="P:mRNA processing"/>
    <property type="evidence" value="ECO:0007669"/>
    <property type="project" value="UniProtKB-KW"/>
</dbReference>
<proteinExistence type="predicted"/>
<dbReference type="EMBL" id="HBNR01032910">
    <property type="protein sequence ID" value="CAE4587727.1"/>
    <property type="molecule type" value="Transcribed_RNA"/>
</dbReference>
<feature type="compositionally biased region" description="Basic residues" evidence="7">
    <location>
        <begin position="224"/>
        <end position="234"/>
    </location>
</feature>
<evidence type="ECO:0000313" key="9">
    <source>
        <dbReference type="EMBL" id="CAE4587727.1"/>
    </source>
</evidence>
<dbReference type="GO" id="GO:0005737">
    <property type="term" value="C:cytoplasm"/>
    <property type="evidence" value="ECO:0007669"/>
    <property type="project" value="TreeGrafter"/>
</dbReference>
<evidence type="ECO:0000259" key="8">
    <source>
        <dbReference type="PROSITE" id="PS50102"/>
    </source>
</evidence>
<feature type="compositionally biased region" description="Basic and acidic residues" evidence="7">
    <location>
        <begin position="1"/>
        <end position="41"/>
    </location>
</feature>
<dbReference type="Pfam" id="PF00076">
    <property type="entry name" value="RRM_1"/>
    <property type="match status" value="2"/>
</dbReference>